<dbReference type="PROSITE" id="PS50110">
    <property type="entry name" value="RESPONSE_REGULATORY"/>
    <property type="match status" value="1"/>
</dbReference>
<evidence type="ECO:0000259" key="11">
    <source>
        <dbReference type="PROSITE" id="PS51755"/>
    </source>
</evidence>
<keyword evidence="3 8" id="KW-0597">Phosphoprotein</keyword>
<dbReference type="PROSITE" id="PS51755">
    <property type="entry name" value="OMPR_PHOB"/>
    <property type="match status" value="1"/>
</dbReference>
<evidence type="ECO:0000313" key="13">
    <source>
        <dbReference type="Proteomes" id="UP000244173"/>
    </source>
</evidence>
<feature type="DNA-binding region" description="OmpR/PhoB-type" evidence="9">
    <location>
        <begin position="134"/>
        <end position="233"/>
    </location>
</feature>
<dbReference type="Pfam" id="PF00072">
    <property type="entry name" value="Response_reg"/>
    <property type="match status" value="1"/>
</dbReference>
<protein>
    <submittedName>
        <fullName evidence="12">Two-component system response regulator RstA</fullName>
    </submittedName>
</protein>
<organism evidence="12 13">
    <name type="scientific">Microvirgula aerodenitrificans</name>
    <dbReference type="NCBI Taxonomy" id="57480"/>
    <lineage>
        <taxon>Bacteria</taxon>
        <taxon>Pseudomonadati</taxon>
        <taxon>Pseudomonadota</taxon>
        <taxon>Betaproteobacteria</taxon>
        <taxon>Neisseriales</taxon>
        <taxon>Aquaspirillaceae</taxon>
        <taxon>Microvirgula</taxon>
    </lineage>
</organism>
<dbReference type="InterPro" id="IPR016032">
    <property type="entry name" value="Sig_transdc_resp-reg_C-effctor"/>
</dbReference>
<dbReference type="PANTHER" id="PTHR48111">
    <property type="entry name" value="REGULATOR OF RPOS"/>
    <property type="match status" value="1"/>
</dbReference>
<evidence type="ECO:0000256" key="5">
    <source>
        <dbReference type="ARBA" id="ARBA00023015"/>
    </source>
</evidence>
<dbReference type="Gene3D" id="1.10.10.10">
    <property type="entry name" value="Winged helix-like DNA-binding domain superfamily/Winged helix DNA-binding domain"/>
    <property type="match status" value="1"/>
</dbReference>
<dbReference type="SMART" id="SM00448">
    <property type="entry name" value="REC"/>
    <property type="match status" value="1"/>
</dbReference>
<dbReference type="SUPFAM" id="SSF52172">
    <property type="entry name" value="CheY-like"/>
    <property type="match status" value="1"/>
</dbReference>
<reference evidence="12 13" key="1">
    <citation type="submission" date="2018-04" db="EMBL/GenBank/DDBJ databases">
        <title>Denitrifier Microvirgula.</title>
        <authorList>
            <person name="Anderson E."/>
            <person name="Jang J."/>
            <person name="Ishii S."/>
        </authorList>
    </citation>
    <scope>NUCLEOTIDE SEQUENCE [LARGE SCALE GENOMIC DNA]</scope>
    <source>
        <strain evidence="12 13">BE2.4</strain>
    </source>
</reference>
<keyword evidence="4" id="KW-0902">Two-component regulatory system</keyword>
<evidence type="ECO:0000256" key="4">
    <source>
        <dbReference type="ARBA" id="ARBA00023012"/>
    </source>
</evidence>
<dbReference type="InterPro" id="IPR039420">
    <property type="entry name" value="WalR-like"/>
</dbReference>
<dbReference type="Gene3D" id="3.40.50.2300">
    <property type="match status" value="1"/>
</dbReference>
<accession>A0A2S0PF72</accession>
<keyword evidence="6 9" id="KW-0238">DNA-binding</keyword>
<evidence type="ECO:0000256" key="7">
    <source>
        <dbReference type="ARBA" id="ARBA00023163"/>
    </source>
</evidence>
<keyword evidence="5" id="KW-0805">Transcription regulation</keyword>
<comment type="subcellular location">
    <subcellularLocation>
        <location evidence="1">Cytoplasm</location>
    </subcellularLocation>
</comment>
<dbReference type="GO" id="GO:0000976">
    <property type="term" value="F:transcription cis-regulatory region binding"/>
    <property type="evidence" value="ECO:0007669"/>
    <property type="project" value="TreeGrafter"/>
</dbReference>
<evidence type="ECO:0000256" key="9">
    <source>
        <dbReference type="PROSITE-ProRule" id="PRU01091"/>
    </source>
</evidence>
<dbReference type="CDD" id="cd00383">
    <property type="entry name" value="trans_reg_C"/>
    <property type="match status" value="1"/>
</dbReference>
<dbReference type="GO" id="GO:0032993">
    <property type="term" value="C:protein-DNA complex"/>
    <property type="evidence" value="ECO:0007669"/>
    <property type="project" value="TreeGrafter"/>
</dbReference>
<feature type="domain" description="OmpR/PhoB-type" evidence="11">
    <location>
        <begin position="134"/>
        <end position="233"/>
    </location>
</feature>
<proteinExistence type="predicted"/>
<dbReference type="Proteomes" id="UP000244173">
    <property type="component" value="Chromosome"/>
</dbReference>
<evidence type="ECO:0000259" key="10">
    <source>
        <dbReference type="PROSITE" id="PS50110"/>
    </source>
</evidence>
<dbReference type="GO" id="GO:0006355">
    <property type="term" value="P:regulation of DNA-templated transcription"/>
    <property type="evidence" value="ECO:0007669"/>
    <property type="project" value="InterPro"/>
</dbReference>
<evidence type="ECO:0000256" key="6">
    <source>
        <dbReference type="ARBA" id="ARBA00023125"/>
    </source>
</evidence>
<dbReference type="GO" id="GO:0000156">
    <property type="term" value="F:phosphorelay response regulator activity"/>
    <property type="evidence" value="ECO:0007669"/>
    <property type="project" value="TreeGrafter"/>
</dbReference>
<dbReference type="STRING" id="1122240.GCA_000620105_02137"/>
<dbReference type="InterPro" id="IPR001789">
    <property type="entry name" value="Sig_transdc_resp-reg_receiver"/>
</dbReference>
<dbReference type="GO" id="GO:0005829">
    <property type="term" value="C:cytosol"/>
    <property type="evidence" value="ECO:0007669"/>
    <property type="project" value="TreeGrafter"/>
</dbReference>
<evidence type="ECO:0000256" key="2">
    <source>
        <dbReference type="ARBA" id="ARBA00022490"/>
    </source>
</evidence>
<evidence type="ECO:0000256" key="8">
    <source>
        <dbReference type="PROSITE-ProRule" id="PRU00169"/>
    </source>
</evidence>
<dbReference type="EMBL" id="CP028519">
    <property type="protein sequence ID" value="AVY96019.1"/>
    <property type="molecule type" value="Genomic_DNA"/>
</dbReference>
<dbReference type="PANTHER" id="PTHR48111:SF47">
    <property type="entry name" value="TRANSCRIPTIONAL REGULATORY PROTEIN RSTA"/>
    <property type="match status" value="1"/>
</dbReference>
<keyword evidence="7" id="KW-0804">Transcription</keyword>
<dbReference type="InterPro" id="IPR036388">
    <property type="entry name" value="WH-like_DNA-bd_sf"/>
</dbReference>
<dbReference type="AlphaFoldDB" id="A0A2S0PF72"/>
<dbReference type="InterPro" id="IPR011006">
    <property type="entry name" value="CheY-like_superfamily"/>
</dbReference>
<dbReference type="InterPro" id="IPR001867">
    <property type="entry name" value="OmpR/PhoB-type_DNA-bd"/>
</dbReference>
<evidence type="ECO:0000256" key="3">
    <source>
        <dbReference type="ARBA" id="ARBA00022553"/>
    </source>
</evidence>
<sequence>MNPRITFVEDDAELAELIGDYLRSYGFDIAVIDRGDTALEAILADPPDLVLLDIMLPGKDGLTLCRELRVDYQGPIVMLTSLNSDMNQILGFELGANDYVLKTTPPSVLLARIRAHLRQSHAAPEPGPAGKKADKILDFGTLQIDHMNRSVRFLNEPIPLSTGDFDLLWELASHAGEVLTRDDLLMTLRGVRYDGLDRSIDVAISRLRKKLGDDTADPRKIKTIRHKGYLFANDVWR</sequence>
<dbReference type="RefSeq" id="WP_028499206.1">
    <property type="nucleotide sequence ID" value="NZ_CALFSO010000093.1"/>
</dbReference>
<dbReference type="FunFam" id="1.10.10.10:FF:000099">
    <property type="entry name" value="Two-component system response regulator TorR"/>
    <property type="match status" value="1"/>
</dbReference>
<evidence type="ECO:0000313" key="12">
    <source>
        <dbReference type="EMBL" id="AVY96019.1"/>
    </source>
</evidence>
<dbReference type="Gene3D" id="6.10.250.690">
    <property type="match status" value="1"/>
</dbReference>
<dbReference type="Pfam" id="PF00486">
    <property type="entry name" value="Trans_reg_C"/>
    <property type="match status" value="1"/>
</dbReference>
<gene>
    <name evidence="12" type="ORF">DAI18_07955</name>
</gene>
<dbReference type="NCBIfam" id="NF007977">
    <property type="entry name" value="PRK10701.1"/>
    <property type="match status" value="1"/>
</dbReference>
<name>A0A2S0PF72_9NEIS</name>
<evidence type="ECO:0000256" key="1">
    <source>
        <dbReference type="ARBA" id="ARBA00004496"/>
    </source>
</evidence>
<dbReference type="SUPFAM" id="SSF46894">
    <property type="entry name" value="C-terminal effector domain of the bipartite response regulators"/>
    <property type="match status" value="1"/>
</dbReference>
<dbReference type="SMART" id="SM00862">
    <property type="entry name" value="Trans_reg_C"/>
    <property type="match status" value="1"/>
</dbReference>
<dbReference type="KEGG" id="maer:DAI18_07955"/>
<feature type="domain" description="Response regulatory" evidence="10">
    <location>
        <begin position="4"/>
        <end position="117"/>
    </location>
</feature>
<keyword evidence="2" id="KW-0963">Cytoplasm</keyword>
<feature type="modified residue" description="4-aspartylphosphate" evidence="8">
    <location>
        <position position="53"/>
    </location>
</feature>
<keyword evidence="13" id="KW-1185">Reference proteome</keyword>